<dbReference type="AlphaFoldDB" id="A0A502EJ12"/>
<dbReference type="Proteomes" id="UP000319700">
    <property type="component" value="Unassembled WGS sequence"/>
</dbReference>
<sequence length="84" mass="9859">MSNQNKNFDTKEISYFLGLLKNAKDEVSIESYIYIKNILNTIEFAIPCVIYPKGSKFVRCRVNDELNPFFNKITDLLIELMFKI</sequence>
<keyword evidence="2" id="KW-1185">Reference proteome</keyword>
<evidence type="ECO:0000313" key="2">
    <source>
        <dbReference type="Proteomes" id="UP000319700"/>
    </source>
</evidence>
<comment type="caution">
    <text evidence="1">The sequence shown here is derived from an EMBL/GenBank/DDBJ whole genome shotgun (WGS) entry which is preliminary data.</text>
</comment>
<organism evidence="1 2">
    <name type="scientific">Flavobacterium pectinovorum</name>
    <dbReference type="NCBI Taxonomy" id="29533"/>
    <lineage>
        <taxon>Bacteria</taxon>
        <taxon>Pseudomonadati</taxon>
        <taxon>Bacteroidota</taxon>
        <taxon>Flavobacteriia</taxon>
        <taxon>Flavobacteriales</taxon>
        <taxon>Flavobacteriaceae</taxon>
        <taxon>Flavobacterium</taxon>
    </lineage>
</organism>
<protein>
    <submittedName>
        <fullName evidence="1">Uncharacterized protein</fullName>
    </submittedName>
</protein>
<name>A0A502EJ12_9FLAO</name>
<proteinExistence type="predicted"/>
<accession>A0A502EJ12</accession>
<dbReference type="EMBL" id="RCZH01000012">
    <property type="protein sequence ID" value="TPG37743.1"/>
    <property type="molecule type" value="Genomic_DNA"/>
</dbReference>
<reference evidence="1 2" key="1">
    <citation type="journal article" date="2019" name="Environ. Microbiol.">
        <title>Species interactions and distinct microbial communities in high Arctic permafrost affected cryosols are associated with the CH4 and CO2 gas fluxes.</title>
        <authorList>
            <person name="Altshuler I."/>
            <person name="Hamel J."/>
            <person name="Turney S."/>
            <person name="Magnuson E."/>
            <person name="Levesque R."/>
            <person name="Greer C."/>
            <person name="Whyte L.G."/>
        </authorList>
    </citation>
    <scope>NUCLEOTIDE SEQUENCE [LARGE SCALE GENOMIC DNA]</scope>
    <source>
        <strain evidence="1 2">42</strain>
    </source>
</reference>
<gene>
    <name evidence="1" type="ORF">EAH81_17580</name>
</gene>
<evidence type="ECO:0000313" key="1">
    <source>
        <dbReference type="EMBL" id="TPG37743.1"/>
    </source>
</evidence>